<reference evidence="2 3" key="1">
    <citation type="submission" date="2019-10" db="EMBL/GenBank/DDBJ databases">
        <title>Poseidonibacter ostreae sp. nov., isolated from the gut of the Ostrea denselamellosa.</title>
        <authorList>
            <person name="Choi A."/>
        </authorList>
    </citation>
    <scope>NUCLEOTIDE SEQUENCE [LARGE SCALE GENOMIC DNA]</scope>
    <source>
        <strain evidence="2 3">SJOD-M-5</strain>
    </source>
</reference>
<feature type="coiled-coil region" evidence="1">
    <location>
        <begin position="24"/>
        <end position="55"/>
    </location>
</feature>
<proteinExistence type="predicted"/>
<evidence type="ECO:0000256" key="1">
    <source>
        <dbReference type="SAM" id="Coils"/>
    </source>
</evidence>
<sequence length="165" mass="18839">MGKHPLYNQTGLQKNNKSHVLYALADKQMELKQIQDEYEAKISKIKSDLEAMEQVICLFDGDCDKTIKKLNVKFSNRKPRARNSHFINGECKKLVLSVLRTSTGQLTTSDISLKVQDLKKIDKSDNALNKNIQKIVVQILRTLEKSQIIEQVGKDGLSIIWKIKN</sequence>
<name>A0ABQ6VHY6_9BACT</name>
<organism evidence="2 3">
    <name type="scientific">Poseidonibacter ostreae</name>
    <dbReference type="NCBI Taxonomy" id="2654171"/>
    <lineage>
        <taxon>Bacteria</taxon>
        <taxon>Pseudomonadati</taxon>
        <taxon>Campylobacterota</taxon>
        <taxon>Epsilonproteobacteria</taxon>
        <taxon>Campylobacterales</taxon>
        <taxon>Arcobacteraceae</taxon>
        <taxon>Poseidonibacter</taxon>
    </lineage>
</organism>
<comment type="caution">
    <text evidence="2">The sequence shown here is derived from an EMBL/GenBank/DDBJ whole genome shotgun (WGS) entry which is preliminary data.</text>
</comment>
<keyword evidence="1" id="KW-0175">Coiled coil</keyword>
<dbReference type="RefSeq" id="WP_152191870.1">
    <property type="nucleotide sequence ID" value="NZ_WFKJ01000055.1"/>
</dbReference>
<evidence type="ECO:0000313" key="2">
    <source>
        <dbReference type="EMBL" id="KAB7888063.1"/>
    </source>
</evidence>
<protein>
    <submittedName>
        <fullName evidence="2">Uncharacterized protein</fullName>
    </submittedName>
</protein>
<gene>
    <name evidence="2" type="ORF">GBG18_13475</name>
</gene>
<keyword evidence="3" id="KW-1185">Reference proteome</keyword>
<evidence type="ECO:0000313" key="3">
    <source>
        <dbReference type="Proteomes" id="UP000461010"/>
    </source>
</evidence>
<dbReference type="Proteomes" id="UP000461010">
    <property type="component" value="Unassembled WGS sequence"/>
</dbReference>
<accession>A0ABQ6VHY6</accession>
<dbReference type="EMBL" id="WFKJ01000055">
    <property type="protein sequence ID" value="KAB7888063.1"/>
    <property type="molecule type" value="Genomic_DNA"/>
</dbReference>